<dbReference type="SUPFAM" id="SSF88697">
    <property type="entry name" value="PUA domain-like"/>
    <property type="match status" value="1"/>
</dbReference>
<accession>A0ABM4DDM8</accession>
<feature type="compositionally biased region" description="Basic and acidic residues" evidence="1">
    <location>
        <begin position="83"/>
        <end position="107"/>
    </location>
</feature>
<evidence type="ECO:0000259" key="4">
    <source>
        <dbReference type="Pfam" id="PF23134"/>
    </source>
</evidence>
<keyword evidence="6" id="KW-1185">Reference proteome</keyword>
<name>A0ABM4DDM8_HYDVU</name>
<gene>
    <name evidence="7" type="primary">LOC100212975</name>
</gene>
<evidence type="ECO:0000313" key="6">
    <source>
        <dbReference type="Proteomes" id="UP001652625"/>
    </source>
</evidence>
<dbReference type="InterPro" id="IPR007374">
    <property type="entry name" value="ASCH_domain"/>
</dbReference>
<feature type="domain" description="Activating signal cointegrator 1 third" evidence="4">
    <location>
        <begin position="304"/>
        <end position="355"/>
    </location>
</feature>
<reference evidence="7" key="1">
    <citation type="submission" date="2025-08" db="UniProtKB">
        <authorList>
            <consortium name="RefSeq"/>
        </authorList>
    </citation>
    <scope>IDENTIFICATION</scope>
</reference>
<evidence type="ECO:0000313" key="7">
    <source>
        <dbReference type="RefSeq" id="XP_065672521.1"/>
    </source>
</evidence>
<dbReference type="Gene3D" id="2.30.130.30">
    <property type="entry name" value="Hypothetical protein"/>
    <property type="match status" value="1"/>
</dbReference>
<dbReference type="InterPro" id="IPR015947">
    <property type="entry name" value="PUA-like_sf"/>
</dbReference>
<dbReference type="RefSeq" id="XP_065672521.1">
    <property type="nucleotide sequence ID" value="XM_065816449.1"/>
</dbReference>
<dbReference type="InterPro" id="IPR056994">
    <property type="entry name" value="TRI4_N"/>
</dbReference>
<feature type="domain" description="TRIP4/RQT4 C2HC5-type zinc finger" evidence="3">
    <location>
        <begin position="196"/>
        <end position="241"/>
    </location>
</feature>
<dbReference type="PANTHER" id="PTHR12963:SF4">
    <property type="entry name" value="ACTIVATING SIGNAL COINTEGRATOR 1"/>
    <property type="match status" value="1"/>
</dbReference>
<dbReference type="InterPro" id="IPR039128">
    <property type="entry name" value="TRIP4-like"/>
</dbReference>
<dbReference type="Pfam" id="PF23135">
    <property type="entry name" value="TRI4_N"/>
    <property type="match status" value="1"/>
</dbReference>
<protein>
    <submittedName>
        <fullName evidence="7">Activating signal cointegrator 1 isoform X2</fullName>
    </submittedName>
</protein>
<feature type="domain" description="ASCH" evidence="2">
    <location>
        <begin position="449"/>
        <end position="551"/>
    </location>
</feature>
<organism evidence="6 7">
    <name type="scientific">Hydra vulgaris</name>
    <name type="common">Hydra</name>
    <name type="synonym">Hydra attenuata</name>
    <dbReference type="NCBI Taxonomy" id="6087"/>
    <lineage>
        <taxon>Eukaryota</taxon>
        <taxon>Metazoa</taxon>
        <taxon>Cnidaria</taxon>
        <taxon>Hydrozoa</taxon>
        <taxon>Hydroidolina</taxon>
        <taxon>Anthoathecata</taxon>
        <taxon>Aplanulata</taxon>
        <taxon>Hydridae</taxon>
        <taxon>Hydra</taxon>
    </lineage>
</organism>
<dbReference type="GeneID" id="100212975"/>
<dbReference type="CDD" id="cd06554">
    <property type="entry name" value="ASCH_ASC-1_like"/>
    <property type="match status" value="1"/>
</dbReference>
<feature type="domain" description="Activating signal cointegrator 1 N-terminal" evidence="5">
    <location>
        <begin position="9"/>
        <end position="67"/>
    </location>
</feature>
<dbReference type="Pfam" id="PF23134">
    <property type="entry name" value="TRIP4_3rd"/>
    <property type="match status" value="1"/>
</dbReference>
<evidence type="ECO:0000259" key="3">
    <source>
        <dbReference type="Pfam" id="PF06221"/>
    </source>
</evidence>
<feature type="region of interest" description="Disordered" evidence="1">
    <location>
        <begin position="83"/>
        <end position="110"/>
    </location>
</feature>
<evidence type="ECO:0000256" key="1">
    <source>
        <dbReference type="SAM" id="MobiDB-lite"/>
    </source>
</evidence>
<dbReference type="Proteomes" id="UP001652625">
    <property type="component" value="Chromosome 13"/>
</dbReference>
<dbReference type="InterPro" id="IPR009349">
    <property type="entry name" value="TRIP4/RQT4_C2HC5_Znf"/>
</dbReference>
<dbReference type="PANTHER" id="PTHR12963">
    <property type="entry name" value="THYROID RECEPTOR INTERACTING PROTEIN RELATED"/>
    <property type="match status" value="1"/>
</dbReference>
<dbReference type="InterPro" id="IPR056993">
    <property type="entry name" value="TRIP4_3rd_dom"/>
</dbReference>
<dbReference type="Pfam" id="PF04266">
    <property type="entry name" value="ASCH"/>
    <property type="match status" value="1"/>
</dbReference>
<dbReference type="Pfam" id="PF06221">
    <property type="entry name" value="zf-C2HC5"/>
    <property type="match status" value="1"/>
</dbReference>
<proteinExistence type="predicted"/>
<evidence type="ECO:0000259" key="2">
    <source>
        <dbReference type="Pfam" id="PF04266"/>
    </source>
</evidence>
<sequence length="590" mass="68706">MNIDENFKTWFRENLSNLLGFPAGDDLINYILLFESERDIQEYFRSLLDFNQPKSKQFFEDFLKRWKPLDKYKINSVGGDSTLDKKRNDDFSQKRNKTAKKDLEKSNQKSNVMQKDFKNVKVFPNNGRNDIKEKHAETTSTPLKITNGNIDKDIILSEDNQVKGLSPFKRKNFKYVPLYSADGKLKTETILLPGRHACQCLAQKHKLINNCFQCGRIVCEQEGSGPCIFCENLVCSIEEQEILCRESKKSKKLKEQLMNQKAEVFEEENKKIISDSDLQNALAQKDKLLEFDKNSTKRTKVIDDEADYFSTDSRWLSKKEKESLAKKEREIRDQRFKSKLDKRICLDFLGREVHESTQEFFYTGQDDEVKKTMPDTKFNGVTVQKNNNSLVDPRIFIESPKFQSNCFKVDANLTSKNQKQLNSQQKMSHQMNRLQDKELQEVVDRGMCLSMHQPWASLLIHGFKKIEGRSWYSTHRGRLWIAATAKEPEKELIQQIENQYKMLNADKVVDFPKEYPIGCLLGCVNVVDCMSNKDYFNSHPACEEDSSSEYLFICENPQPLKVMFSMKGQHKIYKLDAQVHASARKNLLFS</sequence>
<evidence type="ECO:0000259" key="5">
    <source>
        <dbReference type="Pfam" id="PF23135"/>
    </source>
</evidence>